<dbReference type="Proteomes" id="UP000822688">
    <property type="component" value="Chromosome V"/>
</dbReference>
<protein>
    <recommendedName>
        <fullName evidence="3">DUF659 domain-containing protein</fullName>
    </recommendedName>
</protein>
<sequence>MQEPDVAPRGSPPKEMRQLNIVQGFNASTKLRLDKVWATAFYEANIPFNILKHPAFINAVRETVRARFPAYLPPSMNAIRTKLLTARKAEMVRQVKELTSNSTEKYGVTICSDGWDNF</sequence>
<evidence type="ECO:0000313" key="1">
    <source>
        <dbReference type="EMBL" id="KAG0574606.1"/>
    </source>
</evidence>
<organism evidence="1 2">
    <name type="scientific">Ceratodon purpureus</name>
    <name type="common">Fire moss</name>
    <name type="synonym">Dicranum purpureum</name>
    <dbReference type="NCBI Taxonomy" id="3225"/>
    <lineage>
        <taxon>Eukaryota</taxon>
        <taxon>Viridiplantae</taxon>
        <taxon>Streptophyta</taxon>
        <taxon>Embryophyta</taxon>
        <taxon>Bryophyta</taxon>
        <taxon>Bryophytina</taxon>
        <taxon>Bryopsida</taxon>
        <taxon>Dicranidae</taxon>
        <taxon>Pseudoditrichales</taxon>
        <taxon>Ditrichaceae</taxon>
        <taxon>Ceratodon</taxon>
    </lineage>
</organism>
<evidence type="ECO:0000313" key="2">
    <source>
        <dbReference type="Proteomes" id="UP000822688"/>
    </source>
</evidence>
<keyword evidence="2" id="KW-1185">Reference proteome</keyword>
<reference evidence="1" key="1">
    <citation type="submission" date="2020-06" db="EMBL/GenBank/DDBJ databases">
        <title>WGS assembly of Ceratodon purpureus strain R40.</title>
        <authorList>
            <person name="Carey S.B."/>
            <person name="Jenkins J."/>
            <person name="Shu S."/>
            <person name="Lovell J.T."/>
            <person name="Sreedasyam A."/>
            <person name="Maumus F."/>
            <person name="Tiley G.P."/>
            <person name="Fernandez-Pozo N."/>
            <person name="Barry K."/>
            <person name="Chen C."/>
            <person name="Wang M."/>
            <person name="Lipzen A."/>
            <person name="Daum C."/>
            <person name="Saski C.A."/>
            <person name="Payton A.C."/>
            <person name="Mcbreen J.C."/>
            <person name="Conrad R.E."/>
            <person name="Kollar L.M."/>
            <person name="Olsson S."/>
            <person name="Huttunen S."/>
            <person name="Landis J.B."/>
            <person name="Wickett N.J."/>
            <person name="Johnson M.G."/>
            <person name="Rensing S.A."/>
            <person name="Grimwood J."/>
            <person name="Schmutz J."/>
            <person name="Mcdaniel S.F."/>
        </authorList>
    </citation>
    <scope>NUCLEOTIDE SEQUENCE</scope>
    <source>
        <strain evidence="1">R40</strain>
    </source>
</reference>
<proteinExistence type="predicted"/>
<name>A0A8T0HUT2_CERPU</name>
<comment type="caution">
    <text evidence="1">The sequence shown here is derived from an EMBL/GenBank/DDBJ whole genome shotgun (WGS) entry which is preliminary data.</text>
</comment>
<dbReference type="EMBL" id="CM026426">
    <property type="protein sequence ID" value="KAG0574606.1"/>
    <property type="molecule type" value="Genomic_DNA"/>
</dbReference>
<gene>
    <name evidence="1" type="ORF">KC19_VG275900</name>
</gene>
<dbReference type="AlphaFoldDB" id="A0A8T0HUT2"/>
<accession>A0A8T0HUT2</accession>
<evidence type="ECO:0008006" key="3">
    <source>
        <dbReference type="Google" id="ProtNLM"/>
    </source>
</evidence>